<evidence type="ECO:0000313" key="2">
    <source>
        <dbReference type="Proteomes" id="UP001195483"/>
    </source>
</evidence>
<dbReference type="AlphaFoldDB" id="A0AAE0WHN2"/>
<dbReference type="EMBL" id="JAEAOA010001901">
    <property type="protein sequence ID" value="KAK3612480.1"/>
    <property type="molecule type" value="Genomic_DNA"/>
</dbReference>
<name>A0AAE0WHN2_9BIVA</name>
<evidence type="ECO:0000313" key="1">
    <source>
        <dbReference type="EMBL" id="KAK3612480.1"/>
    </source>
</evidence>
<reference evidence="1" key="1">
    <citation type="journal article" date="2021" name="Genome Biol. Evol.">
        <title>A High-Quality Reference Genome for a Parasitic Bivalve with Doubly Uniparental Inheritance (Bivalvia: Unionida).</title>
        <authorList>
            <person name="Smith C.H."/>
        </authorList>
    </citation>
    <scope>NUCLEOTIDE SEQUENCE</scope>
    <source>
        <strain evidence="1">CHS0354</strain>
    </source>
</reference>
<accession>A0AAE0WHN2</accession>
<keyword evidence="2" id="KW-1185">Reference proteome</keyword>
<sequence length="145" mass="15766">MDPYILNIITQEVSDRLTTQVTQEIHNKFDNLVAMRSPSTENCSQTGFQLGRSLATDNTPAASMVSPAIVETMASLTDTVVDTVTPSTLIPDKGIANRLAVSHLEFSTLLNNLQDTGFKFQLHTYSTGPELSIVPKITNVQLTIG</sequence>
<proteinExistence type="predicted"/>
<dbReference type="Proteomes" id="UP001195483">
    <property type="component" value="Unassembled WGS sequence"/>
</dbReference>
<gene>
    <name evidence="1" type="ORF">CHS0354_032097</name>
</gene>
<protein>
    <submittedName>
        <fullName evidence="1">Uncharacterized protein</fullName>
    </submittedName>
</protein>
<organism evidence="1 2">
    <name type="scientific">Potamilus streckersoni</name>
    <dbReference type="NCBI Taxonomy" id="2493646"/>
    <lineage>
        <taxon>Eukaryota</taxon>
        <taxon>Metazoa</taxon>
        <taxon>Spiralia</taxon>
        <taxon>Lophotrochozoa</taxon>
        <taxon>Mollusca</taxon>
        <taxon>Bivalvia</taxon>
        <taxon>Autobranchia</taxon>
        <taxon>Heteroconchia</taxon>
        <taxon>Palaeoheterodonta</taxon>
        <taxon>Unionida</taxon>
        <taxon>Unionoidea</taxon>
        <taxon>Unionidae</taxon>
        <taxon>Ambleminae</taxon>
        <taxon>Lampsilini</taxon>
        <taxon>Potamilus</taxon>
    </lineage>
</organism>
<comment type="caution">
    <text evidence="1">The sequence shown here is derived from an EMBL/GenBank/DDBJ whole genome shotgun (WGS) entry which is preliminary data.</text>
</comment>
<reference evidence="1" key="2">
    <citation type="journal article" date="2021" name="Genome Biol. Evol.">
        <title>Developing a high-quality reference genome for a parasitic bivalve with doubly uniparental inheritance (Bivalvia: Unionida).</title>
        <authorList>
            <person name="Smith C.H."/>
        </authorList>
    </citation>
    <scope>NUCLEOTIDE SEQUENCE</scope>
    <source>
        <strain evidence="1">CHS0354</strain>
        <tissue evidence="1">Mantle</tissue>
    </source>
</reference>
<reference evidence="1" key="3">
    <citation type="submission" date="2023-05" db="EMBL/GenBank/DDBJ databases">
        <authorList>
            <person name="Smith C.H."/>
        </authorList>
    </citation>
    <scope>NUCLEOTIDE SEQUENCE</scope>
    <source>
        <strain evidence="1">CHS0354</strain>
        <tissue evidence="1">Mantle</tissue>
    </source>
</reference>